<feature type="transmembrane region" description="Helical" evidence="1">
    <location>
        <begin position="13"/>
        <end position="32"/>
    </location>
</feature>
<dbReference type="KEGG" id="cph:Cpha266_0266"/>
<dbReference type="AlphaFoldDB" id="A1BD53"/>
<evidence type="ECO:0000313" key="2">
    <source>
        <dbReference type="EMBL" id="ABL64330.1"/>
    </source>
</evidence>
<dbReference type="STRING" id="290317.Cpha266_0266"/>
<reference evidence="2 3" key="1">
    <citation type="submission" date="2006-12" db="EMBL/GenBank/DDBJ databases">
        <title>Complete sequence of Chlorobium phaeobacteroides DSM 266.</title>
        <authorList>
            <consortium name="US DOE Joint Genome Institute"/>
            <person name="Copeland A."/>
            <person name="Lucas S."/>
            <person name="Lapidus A."/>
            <person name="Barry K."/>
            <person name="Detter J.C."/>
            <person name="Glavina del Rio T."/>
            <person name="Hammon N."/>
            <person name="Israni S."/>
            <person name="Pitluck S."/>
            <person name="Goltsman E."/>
            <person name="Schmutz J."/>
            <person name="Larimer F."/>
            <person name="Land M."/>
            <person name="Hauser L."/>
            <person name="Mikhailova N."/>
            <person name="Li T."/>
            <person name="Overmann J."/>
            <person name="Bryant D.A."/>
            <person name="Richardson P."/>
        </authorList>
    </citation>
    <scope>NUCLEOTIDE SEQUENCE [LARGE SCALE GENOMIC DNA]</scope>
    <source>
        <strain evidence="2 3">DSM 266</strain>
    </source>
</reference>
<keyword evidence="1" id="KW-0812">Transmembrane</keyword>
<feature type="transmembrane region" description="Helical" evidence="1">
    <location>
        <begin position="132"/>
        <end position="150"/>
    </location>
</feature>
<evidence type="ECO:0000313" key="3">
    <source>
        <dbReference type="Proteomes" id="UP000008701"/>
    </source>
</evidence>
<keyword evidence="3" id="KW-1185">Reference proteome</keyword>
<accession>A1BD53</accession>
<feature type="transmembrane region" description="Helical" evidence="1">
    <location>
        <begin position="44"/>
        <end position="62"/>
    </location>
</feature>
<dbReference type="EMBL" id="CP000492">
    <property type="protein sequence ID" value="ABL64330.1"/>
    <property type="molecule type" value="Genomic_DNA"/>
</dbReference>
<feature type="transmembrane region" description="Helical" evidence="1">
    <location>
        <begin position="74"/>
        <end position="94"/>
    </location>
</feature>
<feature type="transmembrane region" description="Helical" evidence="1">
    <location>
        <begin position="106"/>
        <end position="126"/>
    </location>
</feature>
<gene>
    <name evidence="2" type="ordered locus">Cpha266_0266</name>
</gene>
<evidence type="ECO:0000256" key="1">
    <source>
        <dbReference type="SAM" id="Phobius"/>
    </source>
</evidence>
<protein>
    <submittedName>
        <fullName evidence="2">Uncharacterized protein</fullName>
    </submittedName>
</protein>
<proteinExistence type="predicted"/>
<organism evidence="2 3">
    <name type="scientific">Chlorobium phaeobacteroides (strain DSM 266 / SMG 266 / 2430)</name>
    <dbReference type="NCBI Taxonomy" id="290317"/>
    <lineage>
        <taxon>Bacteria</taxon>
        <taxon>Pseudomonadati</taxon>
        <taxon>Chlorobiota</taxon>
        <taxon>Chlorobiia</taxon>
        <taxon>Chlorobiales</taxon>
        <taxon>Chlorobiaceae</taxon>
        <taxon>Chlorobium/Pelodictyon group</taxon>
        <taxon>Chlorobium</taxon>
    </lineage>
</organism>
<sequence>MSDVYAELFSIKFLVMSVIVGTALSIAANILSHSIIQNRSKFRWKAGLPLYVGTMVYLWFVLELLSSSSTDRPFGIAFSINAIYLVVSCFRASLQVTSFSAVTKTAVYLQVAIFVLTLPFTDAFWGPQSADVEASIAFNGIIIAALMFMTKGYREGGV</sequence>
<name>A1BD53_CHLPD</name>
<dbReference type="HOGENOM" id="CLU_1666270_0_0_10"/>
<dbReference type="Proteomes" id="UP000008701">
    <property type="component" value="Chromosome"/>
</dbReference>
<keyword evidence="1" id="KW-1133">Transmembrane helix</keyword>
<keyword evidence="1" id="KW-0472">Membrane</keyword>